<dbReference type="NCBIfam" id="TIGR00924">
    <property type="entry name" value="yjdL_sub1_fam"/>
    <property type="match status" value="1"/>
</dbReference>
<evidence type="ECO:0000256" key="6">
    <source>
        <dbReference type="ARBA" id="ARBA00022989"/>
    </source>
</evidence>
<keyword evidence="3" id="KW-1003">Cell membrane</keyword>
<dbReference type="InterPro" id="IPR005279">
    <property type="entry name" value="Dipep/tripep_permease"/>
</dbReference>
<feature type="transmembrane region" description="Helical" evidence="8">
    <location>
        <begin position="159"/>
        <end position="179"/>
    </location>
</feature>
<dbReference type="Pfam" id="PF00854">
    <property type="entry name" value="PTR2"/>
    <property type="match status" value="1"/>
</dbReference>
<feature type="transmembrane region" description="Helical" evidence="8">
    <location>
        <begin position="287"/>
        <end position="304"/>
    </location>
</feature>
<accession>A0A0A1W823</accession>
<evidence type="ECO:0000256" key="5">
    <source>
        <dbReference type="ARBA" id="ARBA00022856"/>
    </source>
</evidence>
<keyword evidence="5" id="KW-0571">Peptide transport</keyword>
<evidence type="ECO:0000256" key="2">
    <source>
        <dbReference type="ARBA" id="ARBA00022448"/>
    </source>
</evidence>
<feature type="transmembrane region" description="Helical" evidence="8">
    <location>
        <begin position="256"/>
        <end position="275"/>
    </location>
</feature>
<dbReference type="Proteomes" id="UP000032305">
    <property type="component" value="Unassembled WGS sequence"/>
</dbReference>
<dbReference type="GO" id="GO:0005886">
    <property type="term" value="C:plasma membrane"/>
    <property type="evidence" value="ECO:0007669"/>
    <property type="project" value="UniProtKB-SubCell"/>
</dbReference>
<feature type="transmembrane region" description="Helical" evidence="8">
    <location>
        <begin position="120"/>
        <end position="147"/>
    </location>
</feature>
<feature type="transmembrane region" description="Helical" evidence="8">
    <location>
        <begin position="430"/>
        <end position="452"/>
    </location>
</feature>
<comment type="caution">
    <text evidence="9">The sequence shown here is derived from an EMBL/GenBank/DDBJ whole genome shotgun (WGS) entry which is preliminary data.</text>
</comment>
<comment type="subcellular location">
    <subcellularLocation>
        <location evidence="1">Cell membrane</location>
        <topology evidence="1">Multi-pass membrane protein</topology>
    </subcellularLocation>
</comment>
<feature type="transmembrane region" description="Helical" evidence="8">
    <location>
        <begin position="396"/>
        <end position="418"/>
    </location>
</feature>
<feature type="transmembrane region" description="Helical" evidence="8">
    <location>
        <begin position="88"/>
        <end position="108"/>
    </location>
</feature>
<dbReference type="OrthoDB" id="9772725at2"/>
<dbReference type="InterPro" id="IPR050171">
    <property type="entry name" value="MFS_Transporters"/>
</dbReference>
<feature type="transmembrane region" description="Helical" evidence="8">
    <location>
        <begin position="336"/>
        <end position="356"/>
    </location>
</feature>
<evidence type="ECO:0000256" key="4">
    <source>
        <dbReference type="ARBA" id="ARBA00022692"/>
    </source>
</evidence>
<evidence type="ECO:0000313" key="10">
    <source>
        <dbReference type="Proteomes" id="UP000032305"/>
    </source>
</evidence>
<keyword evidence="7 8" id="KW-0472">Membrane</keyword>
<feature type="transmembrane region" description="Helical" evidence="8">
    <location>
        <begin position="185"/>
        <end position="205"/>
    </location>
</feature>
<name>A0A0A1W823_9SPHN</name>
<dbReference type="GO" id="GO:1904680">
    <property type="term" value="F:peptide transmembrane transporter activity"/>
    <property type="evidence" value="ECO:0007669"/>
    <property type="project" value="InterPro"/>
</dbReference>
<feature type="transmembrane region" description="Helical" evidence="8">
    <location>
        <begin position="368"/>
        <end position="390"/>
    </location>
</feature>
<dbReference type="CDD" id="cd17346">
    <property type="entry name" value="MFS_DtpA_like"/>
    <property type="match status" value="1"/>
</dbReference>
<proteinExistence type="predicted"/>
<sequence length="528" mass="56357">MASAYEAAARGKTVLGHPRGLFLLFFTEMWERFSFYGMRAILVFYLTKHFLFTDEPAFGIYAAYMSLVYFTPVIGGYLADRYLGARRAVLAGGVFIAFGHLLIAAMEGPQGAQGVYLEGFYLALAAIVIGTGFLKANISVLVGQLYARDDMRRDPAFSIFYMGINGGGALGPIVCGVLGETVGWAYGFGAAGVGMLLGLVAFIGLKRELHGAGEAPSLPILRAPVVAGLSREWLIYLGGIAATLVTWQLIRHQDAVGTLLIVFGIGTVGFILWRAVFTLDKVDRDRILAALFLIALCPLFWALFEQAGSSLNVYTDRSVDRSLLGWTIPASAFQSVNSIFIIALAPVFAAIWTFLAKRGWEPSAPFKFGIGLVGVGAGFLVLVAGAALYAGAPTPVIFVILVYLIHTMAELCFSPVGLSAMTRLSLPSMTGLMMGTWFLATAAGNFIAGLIAQATGGEGAGPEKVLDVYTRIGWFSIGIGVVVLVVSPFIARLMHLDRLKAEAALAGDKELAEPAAAGIDTRLEQKPH</sequence>
<evidence type="ECO:0000256" key="7">
    <source>
        <dbReference type="ARBA" id="ARBA00023136"/>
    </source>
</evidence>
<feature type="transmembrane region" description="Helical" evidence="8">
    <location>
        <begin position="58"/>
        <end position="79"/>
    </location>
</feature>
<dbReference type="InterPro" id="IPR018456">
    <property type="entry name" value="PTR2_symporter_CS"/>
</dbReference>
<evidence type="ECO:0000313" key="9">
    <source>
        <dbReference type="EMBL" id="GAM01074.1"/>
    </source>
</evidence>
<organism evidence="9 10">
    <name type="scientific">Sphingomonas parapaucimobilis NBRC 15100</name>
    <dbReference type="NCBI Taxonomy" id="1219049"/>
    <lineage>
        <taxon>Bacteria</taxon>
        <taxon>Pseudomonadati</taxon>
        <taxon>Pseudomonadota</taxon>
        <taxon>Alphaproteobacteria</taxon>
        <taxon>Sphingomonadales</taxon>
        <taxon>Sphingomonadaceae</taxon>
        <taxon>Sphingomonas</taxon>
    </lineage>
</organism>
<dbReference type="GO" id="GO:0006857">
    <property type="term" value="P:oligopeptide transport"/>
    <property type="evidence" value="ECO:0007669"/>
    <property type="project" value="InterPro"/>
</dbReference>
<dbReference type="PANTHER" id="PTHR23517:SF15">
    <property type="entry name" value="PROTON-DEPENDENT OLIGOPEPTIDE FAMILY TRANSPORT PROTEIN"/>
    <property type="match status" value="1"/>
</dbReference>
<dbReference type="AlphaFoldDB" id="A0A0A1W823"/>
<keyword evidence="2" id="KW-0813">Transport</keyword>
<dbReference type="Gene3D" id="1.20.1250.20">
    <property type="entry name" value="MFS general substrate transporter like domains"/>
    <property type="match status" value="1"/>
</dbReference>
<keyword evidence="4 8" id="KW-0812">Transmembrane</keyword>
<dbReference type="InterPro" id="IPR036259">
    <property type="entry name" value="MFS_trans_sf"/>
</dbReference>
<keyword evidence="5" id="KW-0653">Protein transport</keyword>
<reference evidence="9 10" key="1">
    <citation type="submission" date="2014-11" db="EMBL/GenBank/DDBJ databases">
        <title>Whole genome shotgun sequence of Sphingomonas parapaucimobilis NBRC 15100.</title>
        <authorList>
            <person name="Katano-Makiyama Y."/>
            <person name="Hosoyama A."/>
            <person name="Hashimoto M."/>
            <person name="Hosoyama Y."/>
            <person name="Noguchi M."/>
            <person name="Numata M."/>
            <person name="Tsuchikane K."/>
            <person name="Hirakata S."/>
            <person name="Uohara A."/>
            <person name="Shimodaira J."/>
            <person name="Ohji S."/>
            <person name="Ichikawa N."/>
            <person name="Kimura A."/>
            <person name="Yamazoe A."/>
            <person name="Fujita N."/>
        </authorList>
    </citation>
    <scope>NUCLEOTIDE SEQUENCE [LARGE SCALE GENOMIC DNA]</scope>
    <source>
        <strain evidence="9 10">NBRC 15100</strain>
    </source>
</reference>
<evidence type="ECO:0000256" key="1">
    <source>
        <dbReference type="ARBA" id="ARBA00004651"/>
    </source>
</evidence>
<feature type="transmembrane region" description="Helical" evidence="8">
    <location>
        <begin position="21"/>
        <end position="46"/>
    </location>
</feature>
<dbReference type="PROSITE" id="PS01022">
    <property type="entry name" value="PTR2_1"/>
    <property type="match status" value="1"/>
</dbReference>
<gene>
    <name evidence="9" type="ORF">SP5_044_00040</name>
</gene>
<dbReference type="SUPFAM" id="SSF103473">
    <property type="entry name" value="MFS general substrate transporter"/>
    <property type="match status" value="1"/>
</dbReference>
<dbReference type="InterPro" id="IPR000109">
    <property type="entry name" value="POT_fam"/>
</dbReference>
<evidence type="ECO:0000256" key="3">
    <source>
        <dbReference type="ARBA" id="ARBA00022475"/>
    </source>
</evidence>
<feature type="transmembrane region" description="Helical" evidence="8">
    <location>
        <begin position="233"/>
        <end position="250"/>
    </location>
</feature>
<keyword evidence="6 8" id="KW-1133">Transmembrane helix</keyword>
<dbReference type="EMBL" id="BBPI01000044">
    <property type="protein sequence ID" value="GAM01074.1"/>
    <property type="molecule type" value="Genomic_DNA"/>
</dbReference>
<dbReference type="PANTHER" id="PTHR23517">
    <property type="entry name" value="RESISTANCE PROTEIN MDTM, PUTATIVE-RELATED-RELATED"/>
    <property type="match status" value="1"/>
</dbReference>
<evidence type="ECO:0000256" key="8">
    <source>
        <dbReference type="SAM" id="Phobius"/>
    </source>
</evidence>
<protein>
    <submittedName>
        <fullName evidence="9">Putative di-/tripeptide transporter</fullName>
    </submittedName>
</protein>
<feature type="transmembrane region" description="Helical" evidence="8">
    <location>
        <begin position="472"/>
        <end position="491"/>
    </location>
</feature>
<dbReference type="RefSeq" id="WP_042487134.1">
    <property type="nucleotide sequence ID" value="NZ_BBPI01000044.1"/>
</dbReference>
<dbReference type="eggNOG" id="COG3104">
    <property type="taxonomic scope" value="Bacteria"/>
</dbReference>
<keyword evidence="10" id="KW-1185">Reference proteome</keyword>